<evidence type="ECO:0000256" key="3">
    <source>
        <dbReference type="ARBA" id="ARBA00022801"/>
    </source>
</evidence>
<feature type="compositionally biased region" description="Low complexity" evidence="5">
    <location>
        <begin position="113"/>
        <end position="131"/>
    </location>
</feature>
<dbReference type="GO" id="GO:0006508">
    <property type="term" value="P:proteolysis"/>
    <property type="evidence" value="ECO:0007669"/>
    <property type="project" value="UniProtKB-KW"/>
</dbReference>
<dbReference type="Proteomes" id="UP000318102">
    <property type="component" value="Unassembled WGS sequence"/>
</dbReference>
<dbReference type="OrthoDB" id="9813118at2"/>
<dbReference type="InterPro" id="IPR036028">
    <property type="entry name" value="SH3-like_dom_sf"/>
</dbReference>
<feature type="region of interest" description="Disordered" evidence="5">
    <location>
        <begin position="113"/>
        <end position="139"/>
    </location>
</feature>
<dbReference type="InterPro" id="IPR003646">
    <property type="entry name" value="SH3-like_bac-type"/>
</dbReference>
<keyword evidence="2" id="KW-0645">Protease</keyword>
<dbReference type="InterPro" id="IPR000064">
    <property type="entry name" value="NLP_P60_dom"/>
</dbReference>
<feature type="signal peptide" evidence="6">
    <location>
        <begin position="1"/>
        <end position="22"/>
    </location>
</feature>
<evidence type="ECO:0000256" key="5">
    <source>
        <dbReference type="SAM" id="MobiDB-lite"/>
    </source>
</evidence>
<protein>
    <submittedName>
        <fullName evidence="9">SH3 domain-containing protein</fullName>
    </submittedName>
</protein>
<dbReference type="InterPro" id="IPR038765">
    <property type="entry name" value="Papain-like_cys_pep_sf"/>
</dbReference>
<dbReference type="SUPFAM" id="SSF54001">
    <property type="entry name" value="Cysteine proteinases"/>
    <property type="match status" value="1"/>
</dbReference>
<name>A0A559J3R7_9BACL</name>
<dbReference type="PROSITE" id="PS51935">
    <property type="entry name" value="NLPC_P60"/>
    <property type="match status" value="1"/>
</dbReference>
<keyword evidence="10" id="KW-1185">Reference proteome</keyword>
<dbReference type="Gene3D" id="3.90.1720.10">
    <property type="entry name" value="endopeptidase domain like (from Nostoc punctiforme)"/>
    <property type="match status" value="1"/>
</dbReference>
<dbReference type="AlphaFoldDB" id="A0A559J3R7"/>
<feature type="domain" description="SH3b" evidence="7">
    <location>
        <begin position="46"/>
        <end position="111"/>
    </location>
</feature>
<keyword evidence="3" id="KW-0378">Hydrolase</keyword>
<dbReference type="Gene3D" id="2.30.30.40">
    <property type="entry name" value="SH3 Domains"/>
    <property type="match status" value="1"/>
</dbReference>
<evidence type="ECO:0000313" key="10">
    <source>
        <dbReference type="Proteomes" id="UP000318102"/>
    </source>
</evidence>
<proteinExistence type="inferred from homology"/>
<evidence type="ECO:0000259" key="7">
    <source>
        <dbReference type="PROSITE" id="PS51781"/>
    </source>
</evidence>
<dbReference type="InterPro" id="IPR051202">
    <property type="entry name" value="Peptidase_C40"/>
</dbReference>
<dbReference type="SMART" id="SM00287">
    <property type="entry name" value="SH3b"/>
    <property type="match status" value="1"/>
</dbReference>
<dbReference type="GO" id="GO:0008234">
    <property type="term" value="F:cysteine-type peptidase activity"/>
    <property type="evidence" value="ECO:0007669"/>
    <property type="project" value="UniProtKB-KW"/>
</dbReference>
<sequence length="284" mass="30380">MKTFSKSLLALTTLTLSAQMLAAPVSAAPRSTDNGTSYTYNMNAASTAQTATIQNSVNMRDAASTSGKVIRKLTQGETVSVLEKTNANWYQVKDSQGNVGFVSANSNYIKVNGASNPSTGSSNSVNTNNSNNDDKQPISSSVEGVIKTGMSYLGTPYEFGSNRSNTQTFDCSDFVRHIFKQSAGVTLPADSRQQGSYVKDKGTAKNSISQLKRGDLMFFMSYKGSKASSYAGVNKNTERITHVGVYLGDGQVLHTYSVDSGGVRVDTVTGKAWEHRFLFGGSVI</sequence>
<feature type="chain" id="PRO_5039672803" evidence="6">
    <location>
        <begin position="23"/>
        <end position="284"/>
    </location>
</feature>
<evidence type="ECO:0000256" key="6">
    <source>
        <dbReference type="SAM" id="SignalP"/>
    </source>
</evidence>
<dbReference type="PANTHER" id="PTHR47053">
    <property type="entry name" value="MUREIN DD-ENDOPEPTIDASE MEPH-RELATED"/>
    <property type="match status" value="1"/>
</dbReference>
<comment type="similarity">
    <text evidence="1">Belongs to the peptidase C40 family.</text>
</comment>
<dbReference type="SUPFAM" id="SSF50044">
    <property type="entry name" value="SH3-domain"/>
    <property type="match status" value="1"/>
</dbReference>
<dbReference type="PROSITE" id="PS51781">
    <property type="entry name" value="SH3B"/>
    <property type="match status" value="1"/>
</dbReference>
<comment type="caution">
    <text evidence="9">The sequence shown here is derived from an EMBL/GenBank/DDBJ whole genome shotgun (WGS) entry which is preliminary data.</text>
</comment>
<gene>
    <name evidence="9" type="ORF">FPZ44_01120</name>
</gene>
<evidence type="ECO:0000313" key="9">
    <source>
        <dbReference type="EMBL" id="TVX94517.1"/>
    </source>
</evidence>
<dbReference type="EMBL" id="VNJK01000001">
    <property type="protein sequence ID" value="TVX94517.1"/>
    <property type="molecule type" value="Genomic_DNA"/>
</dbReference>
<feature type="domain" description="NlpC/P60" evidence="8">
    <location>
        <begin position="139"/>
        <end position="284"/>
    </location>
</feature>
<evidence type="ECO:0000256" key="2">
    <source>
        <dbReference type="ARBA" id="ARBA00022670"/>
    </source>
</evidence>
<evidence type="ECO:0000259" key="8">
    <source>
        <dbReference type="PROSITE" id="PS51935"/>
    </source>
</evidence>
<organism evidence="9 10">
    <name type="scientific">Paenibacillus agilis</name>
    <dbReference type="NCBI Taxonomy" id="3020863"/>
    <lineage>
        <taxon>Bacteria</taxon>
        <taxon>Bacillati</taxon>
        <taxon>Bacillota</taxon>
        <taxon>Bacilli</taxon>
        <taxon>Bacillales</taxon>
        <taxon>Paenibacillaceae</taxon>
        <taxon>Paenibacillus</taxon>
    </lineage>
</organism>
<reference evidence="9 10" key="1">
    <citation type="submission" date="2019-07" db="EMBL/GenBank/DDBJ databases">
        <authorList>
            <person name="Kim J."/>
        </authorList>
    </citation>
    <scope>NUCLEOTIDE SEQUENCE [LARGE SCALE GENOMIC DNA]</scope>
    <source>
        <strain evidence="9 10">N4</strain>
    </source>
</reference>
<evidence type="ECO:0000256" key="4">
    <source>
        <dbReference type="ARBA" id="ARBA00022807"/>
    </source>
</evidence>
<evidence type="ECO:0000256" key="1">
    <source>
        <dbReference type="ARBA" id="ARBA00007074"/>
    </source>
</evidence>
<accession>A0A559J3R7</accession>
<dbReference type="Pfam" id="PF08239">
    <property type="entry name" value="SH3_3"/>
    <property type="match status" value="1"/>
</dbReference>
<keyword evidence="6" id="KW-0732">Signal</keyword>
<keyword evidence="4" id="KW-0788">Thiol protease</keyword>
<dbReference type="Pfam" id="PF00877">
    <property type="entry name" value="NLPC_P60"/>
    <property type="match status" value="1"/>
</dbReference>
<dbReference type="PANTHER" id="PTHR47053:SF1">
    <property type="entry name" value="MUREIN DD-ENDOPEPTIDASE MEPH-RELATED"/>
    <property type="match status" value="1"/>
</dbReference>